<proteinExistence type="predicted"/>
<sequence>MEKFNAQDFSSVSCEIKIIRARNIEQISSSGKNFLFIRCYLQIGNNQRANLNSQEISSKSSLFWDETFSLDCMGTQDSINMLKQGTINFELRSRKFLPILGKNIGGSQLLGRVEIPWKRVFESAEMDIEEWAILMTTSKKINEDVKPPAVKIAMKVRVNEATKVYKNNRVKKLWDESCACRSYCGCNSNKIFSADDYEIFALGAALDAR</sequence>
<reference evidence="2 3" key="1">
    <citation type="journal article" date="2014" name="Nat. Genet.">
        <title>Genome sequence of the hot pepper provides insights into the evolution of pungency in Capsicum species.</title>
        <authorList>
            <person name="Kim S."/>
            <person name="Park M."/>
            <person name="Yeom S.I."/>
            <person name="Kim Y.M."/>
            <person name="Lee J.M."/>
            <person name="Lee H.A."/>
            <person name="Seo E."/>
            <person name="Choi J."/>
            <person name="Cheong K."/>
            <person name="Kim K.T."/>
            <person name="Jung K."/>
            <person name="Lee G.W."/>
            <person name="Oh S.K."/>
            <person name="Bae C."/>
            <person name="Kim S.B."/>
            <person name="Lee H.Y."/>
            <person name="Kim S.Y."/>
            <person name="Kim M.S."/>
            <person name="Kang B.C."/>
            <person name="Jo Y.D."/>
            <person name="Yang H.B."/>
            <person name="Jeong H.J."/>
            <person name="Kang W.H."/>
            <person name="Kwon J.K."/>
            <person name="Shin C."/>
            <person name="Lim J.Y."/>
            <person name="Park J.H."/>
            <person name="Huh J.H."/>
            <person name="Kim J.S."/>
            <person name="Kim B.D."/>
            <person name="Cohen O."/>
            <person name="Paran I."/>
            <person name="Suh M.C."/>
            <person name="Lee S.B."/>
            <person name="Kim Y.K."/>
            <person name="Shin Y."/>
            <person name="Noh S.J."/>
            <person name="Park J."/>
            <person name="Seo Y.S."/>
            <person name="Kwon S.Y."/>
            <person name="Kim H.A."/>
            <person name="Park J.M."/>
            <person name="Kim H.J."/>
            <person name="Choi S.B."/>
            <person name="Bosland P.W."/>
            <person name="Reeves G."/>
            <person name="Jo S.H."/>
            <person name="Lee B.W."/>
            <person name="Cho H.T."/>
            <person name="Choi H.S."/>
            <person name="Lee M.S."/>
            <person name="Yu Y."/>
            <person name="Do Choi Y."/>
            <person name="Park B.S."/>
            <person name="van Deynze A."/>
            <person name="Ashrafi H."/>
            <person name="Hill T."/>
            <person name="Kim W.T."/>
            <person name="Pai H.S."/>
            <person name="Ahn H.K."/>
            <person name="Yeam I."/>
            <person name="Giovannoni J.J."/>
            <person name="Rose J.K."/>
            <person name="Sorensen I."/>
            <person name="Lee S.J."/>
            <person name="Kim R.W."/>
            <person name="Choi I.Y."/>
            <person name="Choi B.S."/>
            <person name="Lim J.S."/>
            <person name="Lee Y.H."/>
            <person name="Choi D."/>
        </authorList>
    </citation>
    <scope>NUCLEOTIDE SEQUENCE [LARGE SCALE GENOMIC DNA]</scope>
    <source>
        <strain evidence="3">cv. CM334</strain>
    </source>
</reference>
<reference evidence="2 3" key="2">
    <citation type="journal article" date="2017" name="Genome Biol.">
        <title>New reference genome sequences of hot pepper reveal the massive evolution of plant disease-resistance genes by retroduplication.</title>
        <authorList>
            <person name="Kim S."/>
            <person name="Park J."/>
            <person name="Yeom S.I."/>
            <person name="Kim Y.M."/>
            <person name="Seo E."/>
            <person name="Kim K.T."/>
            <person name="Kim M.S."/>
            <person name="Lee J.M."/>
            <person name="Cheong K."/>
            <person name="Shin H.S."/>
            <person name="Kim S.B."/>
            <person name="Han K."/>
            <person name="Lee J."/>
            <person name="Park M."/>
            <person name="Lee H.A."/>
            <person name="Lee H.Y."/>
            <person name="Lee Y."/>
            <person name="Oh S."/>
            <person name="Lee J.H."/>
            <person name="Choi E."/>
            <person name="Choi E."/>
            <person name="Lee S.E."/>
            <person name="Jeon J."/>
            <person name="Kim H."/>
            <person name="Choi G."/>
            <person name="Song H."/>
            <person name="Lee J."/>
            <person name="Lee S.C."/>
            <person name="Kwon J.K."/>
            <person name="Lee H.Y."/>
            <person name="Koo N."/>
            <person name="Hong Y."/>
            <person name="Kim R.W."/>
            <person name="Kang W.H."/>
            <person name="Huh J.H."/>
            <person name="Kang B.C."/>
            <person name="Yang T.J."/>
            <person name="Lee Y.H."/>
            <person name="Bennetzen J.L."/>
            <person name="Choi D."/>
        </authorList>
    </citation>
    <scope>NUCLEOTIDE SEQUENCE [LARGE SCALE GENOMIC DNA]</scope>
    <source>
        <strain evidence="3">cv. CM334</strain>
    </source>
</reference>
<dbReference type="Proteomes" id="UP000222542">
    <property type="component" value="Unassembled WGS sequence"/>
</dbReference>
<dbReference type="PROSITE" id="PS50004">
    <property type="entry name" value="C2"/>
    <property type="match status" value="1"/>
</dbReference>
<dbReference type="Pfam" id="PF00168">
    <property type="entry name" value="C2"/>
    <property type="match status" value="1"/>
</dbReference>
<accession>A0A1U8F229</accession>
<gene>
    <name evidence="2" type="ORF">T459_30285</name>
</gene>
<dbReference type="PANTHER" id="PTHR35503:SF2">
    <property type="entry name" value="OS04G0455700 PROTEIN"/>
    <property type="match status" value="1"/>
</dbReference>
<dbReference type="Gene3D" id="2.60.40.150">
    <property type="entry name" value="C2 domain"/>
    <property type="match status" value="1"/>
</dbReference>
<evidence type="ECO:0000313" key="3">
    <source>
        <dbReference type="Proteomes" id="UP000222542"/>
    </source>
</evidence>
<accession>A0A1U8F0L8</accession>
<name>A0A1U8F0L8_CAPAN</name>
<feature type="domain" description="C2" evidence="1">
    <location>
        <begin position="1"/>
        <end position="132"/>
    </location>
</feature>
<comment type="caution">
    <text evidence="2">The sequence shown here is derived from an EMBL/GenBank/DDBJ whole genome shotgun (WGS) entry which is preliminary data.</text>
</comment>
<dbReference type="InterPro" id="IPR035892">
    <property type="entry name" value="C2_domain_sf"/>
</dbReference>
<organism evidence="2 3">
    <name type="scientific">Capsicum annuum</name>
    <name type="common">Capsicum pepper</name>
    <dbReference type="NCBI Taxonomy" id="4072"/>
    <lineage>
        <taxon>Eukaryota</taxon>
        <taxon>Viridiplantae</taxon>
        <taxon>Streptophyta</taxon>
        <taxon>Embryophyta</taxon>
        <taxon>Tracheophyta</taxon>
        <taxon>Spermatophyta</taxon>
        <taxon>Magnoliopsida</taxon>
        <taxon>eudicotyledons</taxon>
        <taxon>Gunneridae</taxon>
        <taxon>Pentapetalae</taxon>
        <taxon>asterids</taxon>
        <taxon>lamiids</taxon>
        <taxon>Solanales</taxon>
        <taxon>Solanaceae</taxon>
        <taxon>Solanoideae</taxon>
        <taxon>Capsiceae</taxon>
        <taxon>Capsicum</taxon>
    </lineage>
</organism>
<evidence type="ECO:0000259" key="1">
    <source>
        <dbReference type="PROSITE" id="PS50004"/>
    </source>
</evidence>
<dbReference type="OMA" id="PNMEFKE"/>
<dbReference type="Gramene" id="PHT65860">
    <property type="protein sequence ID" value="PHT65860"/>
    <property type="gene ID" value="T459_30285"/>
</dbReference>
<protein>
    <recommendedName>
        <fullName evidence="1">C2 domain-containing protein</fullName>
    </recommendedName>
</protein>
<dbReference type="EMBL" id="AYRZ02000012">
    <property type="protein sequence ID" value="PHT65860.1"/>
    <property type="molecule type" value="Genomic_DNA"/>
</dbReference>
<evidence type="ECO:0000313" key="2">
    <source>
        <dbReference type="EMBL" id="PHT65860.1"/>
    </source>
</evidence>
<dbReference type="InterPro" id="IPR000008">
    <property type="entry name" value="C2_dom"/>
</dbReference>
<dbReference type="CDD" id="cd00030">
    <property type="entry name" value="C2"/>
    <property type="match status" value="1"/>
</dbReference>
<dbReference type="SUPFAM" id="SSF49562">
    <property type="entry name" value="C2 domain (Calcium/lipid-binding domain, CaLB)"/>
    <property type="match status" value="1"/>
</dbReference>
<dbReference type="AlphaFoldDB" id="A0A1U8F0L8"/>
<dbReference type="OrthoDB" id="687396at2759"/>
<dbReference type="PANTHER" id="PTHR35503">
    <property type="entry name" value="OSJNBA0006M15.15 PROTEIN"/>
    <property type="match status" value="1"/>
</dbReference>
<keyword evidence="3" id="KW-1185">Reference proteome</keyword>